<comment type="catalytic activity">
    <reaction evidence="6">
        <text>tRNA(Ile) + L-isoleucine + ATP = L-isoleucyl-tRNA(Ile) + AMP + diphosphate</text>
        <dbReference type="Rhea" id="RHEA:11060"/>
        <dbReference type="Rhea" id="RHEA-COMP:9666"/>
        <dbReference type="Rhea" id="RHEA-COMP:9695"/>
        <dbReference type="ChEBI" id="CHEBI:30616"/>
        <dbReference type="ChEBI" id="CHEBI:33019"/>
        <dbReference type="ChEBI" id="CHEBI:58045"/>
        <dbReference type="ChEBI" id="CHEBI:78442"/>
        <dbReference type="ChEBI" id="CHEBI:78528"/>
        <dbReference type="ChEBI" id="CHEBI:456215"/>
        <dbReference type="EC" id="6.1.1.5"/>
    </reaction>
</comment>
<dbReference type="PANTHER" id="PTHR42780:SF1">
    <property type="entry name" value="ISOLEUCINE--TRNA LIGASE, CYTOPLASMIC"/>
    <property type="match status" value="1"/>
</dbReference>
<feature type="non-terminal residue" evidence="9">
    <location>
        <position position="1"/>
    </location>
</feature>
<keyword evidence="3" id="KW-0067">ATP-binding</keyword>
<keyword evidence="2" id="KW-0547">Nucleotide-binding</keyword>
<evidence type="ECO:0000313" key="9">
    <source>
        <dbReference type="EMBL" id="MAH64393.1"/>
    </source>
</evidence>
<name>A0A2D6YMG4_9DELT</name>
<accession>A0A2D6YMG4</accession>
<keyword evidence="1 9" id="KW-0436">Ligase</keyword>
<evidence type="ECO:0000259" key="8">
    <source>
        <dbReference type="Pfam" id="PF08264"/>
    </source>
</evidence>
<dbReference type="CDD" id="cd07961">
    <property type="entry name" value="Anticodon_Ia_Ile_ABEc"/>
    <property type="match status" value="1"/>
</dbReference>
<dbReference type="Pfam" id="PF08264">
    <property type="entry name" value="Anticodon_1"/>
    <property type="match status" value="1"/>
</dbReference>
<organism evidence="9 10">
    <name type="scientific">SAR324 cluster bacterium</name>
    <dbReference type="NCBI Taxonomy" id="2024889"/>
    <lineage>
        <taxon>Bacteria</taxon>
        <taxon>Deltaproteobacteria</taxon>
        <taxon>SAR324 cluster</taxon>
    </lineage>
</organism>
<evidence type="ECO:0000313" key="10">
    <source>
        <dbReference type="Proteomes" id="UP000226525"/>
    </source>
</evidence>
<dbReference type="EMBL" id="NZEX01000158">
    <property type="protein sequence ID" value="MAH64393.1"/>
    <property type="molecule type" value="Genomic_DNA"/>
</dbReference>
<dbReference type="InterPro" id="IPR009080">
    <property type="entry name" value="tRNAsynth_Ia_anticodon-bd"/>
</dbReference>
<dbReference type="SUPFAM" id="SSF47323">
    <property type="entry name" value="Anticodon-binding domain of a subclass of class I aminoacyl-tRNA synthetases"/>
    <property type="match status" value="1"/>
</dbReference>
<dbReference type="InterPro" id="IPR013155">
    <property type="entry name" value="M/V/L/I-tRNA-synth_anticd-bd"/>
</dbReference>
<dbReference type="InterPro" id="IPR002300">
    <property type="entry name" value="aa-tRNA-synth_Ia"/>
</dbReference>
<evidence type="ECO:0000256" key="1">
    <source>
        <dbReference type="ARBA" id="ARBA00022598"/>
    </source>
</evidence>
<dbReference type="InterPro" id="IPR014729">
    <property type="entry name" value="Rossmann-like_a/b/a_fold"/>
</dbReference>
<dbReference type="CDD" id="cd00818">
    <property type="entry name" value="IleRS_core"/>
    <property type="match status" value="1"/>
</dbReference>
<evidence type="ECO:0000256" key="6">
    <source>
        <dbReference type="ARBA" id="ARBA00048359"/>
    </source>
</evidence>
<dbReference type="Pfam" id="PF00133">
    <property type="entry name" value="tRNA-synt_1"/>
    <property type="match status" value="1"/>
</dbReference>
<dbReference type="PANTHER" id="PTHR42780">
    <property type="entry name" value="SOLEUCYL-TRNA SYNTHETASE"/>
    <property type="match status" value="1"/>
</dbReference>
<keyword evidence="5" id="KW-0030">Aminoacyl-tRNA synthetase</keyword>
<protein>
    <submittedName>
        <fullName evidence="9">Isoleucine--tRNA ligase</fullName>
    </submittedName>
</protein>
<evidence type="ECO:0000256" key="5">
    <source>
        <dbReference type="ARBA" id="ARBA00023146"/>
    </source>
</evidence>
<sequence>TPLIYKAISTWFVNVESIKDRMVSHNKTVHWVPTHIRDGRFGKWLGNARDWAISRNRYWGTPLPIWRSEDGDILCFGNVADLEEAVGQKITDLHKHFLDDLLIQQNGKTYRRISEVLDCWFESGAMPYAQQHYPFENKELFEENFPANFICEGLDQTRGWFYTLVVHAAALFDAPAFRNCIVNGLILAEDGKKMSKRLKNYPDPVEMLDRYGADAIRLYMLNSVAVQGESLRFSEQGLVEVTRSVLLPLWNSLSFLSTYAEIDGWEPTEANLAVEKNNPLDRWILSHLQGLITEVHSAMDLYELNKASAPFVDFINLLTNWYLRRSRRRFWKDGRGQDKMSAYATLFLVLRGLSKIIASFVPYVAEGIYEALRREDDPISVHLDYFPVVDEKSRDLGLEARMDLVLTAVNMGRALRAKHQLKIRQPLQRLFLITRDPEAQRILNELDALLLDELNIKELVLTENEEDLVGLSAQANFRVLGKRLGKHMKEVADHIKTLDLQDIRSLQDGGSVTLRHTDGEVTLTVEDVLIQRSQREGLLVESSGNVTIALDTELNASLIKEGLAREFVNKVQHMRKEQDFAVMDRILIRYKSSNIVGEALNAFQDFICTETLCEKLILEENLGSDWDINGEICTIKIERMNLST</sequence>
<dbReference type="GO" id="GO:0000049">
    <property type="term" value="F:tRNA binding"/>
    <property type="evidence" value="ECO:0007669"/>
    <property type="project" value="InterPro"/>
</dbReference>
<evidence type="ECO:0000256" key="2">
    <source>
        <dbReference type="ARBA" id="ARBA00022741"/>
    </source>
</evidence>
<gene>
    <name evidence="9" type="ORF">CMN54_13300</name>
</gene>
<dbReference type="Gene3D" id="1.10.730.10">
    <property type="entry name" value="Isoleucyl-tRNA Synthetase, Domain 1"/>
    <property type="match status" value="1"/>
</dbReference>
<dbReference type="Pfam" id="PF19302">
    <property type="entry name" value="DUF5915"/>
    <property type="match status" value="1"/>
</dbReference>
<feature type="domain" description="Aminoacyl-tRNA synthetase class Ia" evidence="7">
    <location>
        <begin position="4"/>
        <end position="229"/>
    </location>
</feature>
<feature type="domain" description="Methionyl/Valyl/Leucyl/Isoleucyl-tRNA synthetase anticodon-binding" evidence="8">
    <location>
        <begin position="281"/>
        <end position="428"/>
    </location>
</feature>
<proteinExistence type="predicted"/>
<dbReference type="InterPro" id="IPR033709">
    <property type="entry name" value="Anticodon_Ile_ABEc"/>
</dbReference>
<dbReference type="InterPro" id="IPR023586">
    <property type="entry name" value="Ile-tRNA-ligase_type2"/>
</dbReference>
<dbReference type="Gene3D" id="3.40.50.620">
    <property type="entry name" value="HUPs"/>
    <property type="match status" value="1"/>
</dbReference>
<dbReference type="AlphaFoldDB" id="A0A2D6YMG4"/>
<dbReference type="GO" id="GO:0006428">
    <property type="term" value="P:isoleucyl-tRNA aminoacylation"/>
    <property type="evidence" value="ECO:0007669"/>
    <property type="project" value="TreeGrafter"/>
</dbReference>
<evidence type="ECO:0000259" key="7">
    <source>
        <dbReference type="Pfam" id="PF00133"/>
    </source>
</evidence>
<dbReference type="GO" id="GO:0005524">
    <property type="term" value="F:ATP binding"/>
    <property type="evidence" value="ECO:0007669"/>
    <property type="project" value="UniProtKB-KW"/>
</dbReference>
<reference evidence="10" key="1">
    <citation type="submission" date="2017-09" db="EMBL/GenBank/DDBJ databases">
        <title>The Reconstruction of 2,631 Draft Metagenome-Assembled Genomes from the Global Oceans.</title>
        <authorList>
            <person name="Tully B.J."/>
            <person name="Graham E.D."/>
            <person name="Heidelberg J.F."/>
        </authorList>
    </citation>
    <scope>NUCLEOTIDE SEQUENCE [LARGE SCALE GENOMIC DNA]</scope>
</reference>
<evidence type="ECO:0000256" key="4">
    <source>
        <dbReference type="ARBA" id="ARBA00022917"/>
    </source>
</evidence>
<dbReference type="SUPFAM" id="SSF52374">
    <property type="entry name" value="Nucleotidylyl transferase"/>
    <property type="match status" value="1"/>
</dbReference>
<dbReference type="GO" id="GO:0004822">
    <property type="term" value="F:isoleucine-tRNA ligase activity"/>
    <property type="evidence" value="ECO:0007669"/>
    <property type="project" value="UniProtKB-EC"/>
</dbReference>
<dbReference type="Proteomes" id="UP000226525">
    <property type="component" value="Unassembled WGS sequence"/>
</dbReference>
<evidence type="ECO:0000256" key="3">
    <source>
        <dbReference type="ARBA" id="ARBA00022840"/>
    </source>
</evidence>
<keyword evidence="4" id="KW-0648">Protein biosynthesis</keyword>
<comment type="caution">
    <text evidence="9">The sequence shown here is derived from an EMBL/GenBank/DDBJ whole genome shotgun (WGS) entry which is preliminary data.</text>
</comment>